<name>A0A0N5AB64_9BILA</name>
<dbReference type="PANTHER" id="PTHR37973:SF1">
    <property type="entry name" value="DICKKOPF_N DOMAIN-CONTAINING PROTEIN"/>
    <property type="match status" value="1"/>
</dbReference>
<evidence type="ECO:0000313" key="1">
    <source>
        <dbReference type="Proteomes" id="UP000046393"/>
    </source>
</evidence>
<dbReference type="PANTHER" id="PTHR37973">
    <property type="entry name" value="CHONDROITIN PROTEOGLYCAN 3"/>
    <property type="match status" value="1"/>
</dbReference>
<dbReference type="AlphaFoldDB" id="A0A0N5AB64"/>
<accession>A0A0N5AB64</accession>
<dbReference type="InterPro" id="IPR039260">
    <property type="entry name" value="Cpg-3"/>
</dbReference>
<dbReference type="STRING" id="451379.A0A0N5AB64"/>
<reference evidence="2" key="1">
    <citation type="submission" date="2017-02" db="UniProtKB">
        <authorList>
            <consortium name="WormBaseParasite"/>
        </authorList>
    </citation>
    <scope>IDENTIFICATION</scope>
</reference>
<sequence>MIPILLKQLKAYANQQYRALMITNVSVQWAEKRKLGSIREDVVDSVVMSLLIPGICFGWGVNKCNCAACVSLVRCEADDACGGLYGACVDGYCDCEIGFRNNGLRSTSHAYSTFCSKRDCDANGDTKSCFGLPCNSGICICPPEMW</sequence>
<dbReference type="WBParaSite" id="SMUV_0000139001-mRNA-1">
    <property type="protein sequence ID" value="SMUV_0000139001-mRNA-1"/>
    <property type="gene ID" value="SMUV_0000139001"/>
</dbReference>
<organism evidence="1 2">
    <name type="scientific">Syphacia muris</name>
    <dbReference type="NCBI Taxonomy" id="451379"/>
    <lineage>
        <taxon>Eukaryota</taxon>
        <taxon>Metazoa</taxon>
        <taxon>Ecdysozoa</taxon>
        <taxon>Nematoda</taxon>
        <taxon>Chromadorea</taxon>
        <taxon>Rhabditida</taxon>
        <taxon>Spirurina</taxon>
        <taxon>Oxyuridomorpha</taxon>
        <taxon>Oxyuroidea</taxon>
        <taxon>Oxyuridae</taxon>
        <taxon>Syphacia</taxon>
    </lineage>
</organism>
<protein>
    <submittedName>
        <fullName evidence="2">CC domain-containing protein</fullName>
    </submittedName>
</protein>
<proteinExistence type="predicted"/>
<keyword evidence="1" id="KW-1185">Reference proteome</keyword>
<dbReference type="Proteomes" id="UP000046393">
    <property type="component" value="Unplaced"/>
</dbReference>
<evidence type="ECO:0000313" key="2">
    <source>
        <dbReference type="WBParaSite" id="SMUV_0000139001-mRNA-1"/>
    </source>
</evidence>